<accession>A0A1Y0IDM9</accession>
<dbReference type="Proteomes" id="UP000196027">
    <property type="component" value="Chromosome"/>
</dbReference>
<proteinExistence type="predicted"/>
<dbReference type="KEGG" id="ome:OLMES_4642"/>
<evidence type="ECO:0000313" key="1">
    <source>
        <dbReference type="EMBL" id="ARU58637.1"/>
    </source>
</evidence>
<gene>
    <name evidence="1" type="ORF">OLMES_4642</name>
</gene>
<sequence length="130" mass="14876">MIIIAIDTTHSNNDEAGHMIESPVLNRPASVYSFTDHPKLYLKDERKIDSYLSLPILDTESFSNLDDGRYRWQILGCWTKYDPTVEASLYRREDGAAYGFPKFGRTALCLLTGYRRKLTMGEFLGTSKID</sequence>
<name>A0A1Y0IDM9_9GAMM</name>
<reference evidence="1 2" key="1">
    <citation type="submission" date="2017-05" db="EMBL/GenBank/DDBJ databases">
        <title>Genomic insights into alkan degradation activity of Oleiphilus messinensis.</title>
        <authorList>
            <person name="Kozyavkin S.A."/>
            <person name="Slesarev A.I."/>
            <person name="Golyshin P.N."/>
            <person name="Korzhenkov A."/>
            <person name="Golyshina O.N."/>
            <person name="Toshchakov S.V."/>
        </authorList>
    </citation>
    <scope>NUCLEOTIDE SEQUENCE [LARGE SCALE GENOMIC DNA]</scope>
    <source>
        <strain evidence="1 2">ME102</strain>
    </source>
</reference>
<evidence type="ECO:0000313" key="2">
    <source>
        <dbReference type="Proteomes" id="UP000196027"/>
    </source>
</evidence>
<keyword evidence="2" id="KW-1185">Reference proteome</keyword>
<organism evidence="1 2">
    <name type="scientific">Oleiphilus messinensis</name>
    <dbReference type="NCBI Taxonomy" id="141451"/>
    <lineage>
        <taxon>Bacteria</taxon>
        <taxon>Pseudomonadati</taxon>
        <taxon>Pseudomonadota</taxon>
        <taxon>Gammaproteobacteria</taxon>
        <taxon>Oceanospirillales</taxon>
        <taxon>Oleiphilaceae</taxon>
        <taxon>Oleiphilus</taxon>
    </lineage>
</organism>
<dbReference type="EMBL" id="CP021425">
    <property type="protein sequence ID" value="ARU58637.1"/>
    <property type="molecule type" value="Genomic_DNA"/>
</dbReference>
<dbReference type="AlphaFoldDB" id="A0A1Y0IDM9"/>
<dbReference type="RefSeq" id="WP_087463395.1">
    <property type="nucleotide sequence ID" value="NZ_CP021425.1"/>
</dbReference>
<protein>
    <submittedName>
        <fullName evidence="1">Uncharacterized protein</fullName>
    </submittedName>
</protein>